<evidence type="ECO:0000256" key="1">
    <source>
        <dbReference type="ARBA" id="ARBA00022670"/>
    </source>
</evidence>
<dbReference type="GO" id="GO:0006508">
    <property type="term" value="P:proteolysis"/>
    <property type="evidence" value="ECO:0007669"/>
    <property type="project" value="UniProtKB-KW"/>
</dbReference>
<reference evidence="4 5" key="1">
    <citation type="submission" date="2018-07" db="EMBL/GenBank/DDBJ databases">
        <title>Venubactetium sediminum gen. nov., sp. nov., isolated from a marine solar saltern.</title>
        <authorList>
            <person name="Wang S."/>
        </authorList>
    </citation>
    <scope>NUCLEOTIDE SEQUENCE [LARGE SCALE GENOMIC DNA]</scope>
    <source>
        <strain evidence="4 5">WD2A32</strain>
    </source>
</reference>
<dbReference type="AlphaFoldDB" id="A0A369T571"/>
<keyword evidence="5" id="KW-1185">Reference proteome</keyword>
<protein>
    <recommendedName>
        <fullName evidence="6">Serine protease</fullName>
    </recommendedName>
</protein>
<name>A0A369T571_9PROT</name>
<accession>A0A369T571</accession>
<evidence type="ECO:0000256" key="2">
    <source>
        <dbReference type="ARBA" id="ARBA00022801"/>
    </source>
</evidence>
<proteinExistence type="predicted"/>
<dbReference type="EMBL" id="QPMH01000026">
    <property type="protein sequence ID" value="RDD60469.1"/>
    <property type="molecule type" value="Genomic_DNA"/>
</dbReference>
<evidence type="ECO:0000313" key="5">
    <source>
        <dbReference type="Proteomes" id="UP000253941"/>
    </source>
</evidence>
<dbReference type="Pfam" id="PF13365">
    <property type="entry name" value="Trypsin_2"/>
    <property type="match status" value="1"/>
</dbReference>
<dbReference type="SUPFAM" id="SSF50494">
    <property type="entry name" value="Trypsin-like serine proteases"/>
    <property type="match status" value="1"/>
</dbReference>
<keyword evidence="2" id="KW-0378">Hydrolase</keyword>
<dbReference type="PANTHER" id="PTHR43343">
    <property type="entry name" value="PEPTIDASE S12"/>
    <property type="match status" value="1"/>
</dbReference>
<organism evidence="4 5">
    <name type="scientific">Ferruginivarius sediminum</name>
    <dbReference type="NCBI Taxonomy" id="2661937"/>
    <lineage>
        <taxon>Bacteria</taxon>
        <taxon>Pseudomonadati</taxon>
        <taxon>Pseudomonadota</taxon>
        <taxon>Alphaproteobacteria</taxon>
        <taxon>Rhodospirillales</taxon>
        <taxon>Rhodospirillaceae</taxon>
        <taxon>Ferruginivarius</taxon>
    </lineage>
</organism>
<evidence type="ECO:0008006" key="6">
    <source>
        <dbReference type="Google" id="ProtNLM"/>
    </source>
</evidence>
<dbReference type="InterPro" id="IPR001940">
    <property type="entry name" value="Peptidase_S1C"/>
</dbReference>
<feature type="signal peptide" evidence="3">
    <location>
        <begin position="1"/>
        <end position="25"/>
    </location>
</feature>
<feature type="chain" id="PRO_5016570741" description="Serine protease" evidence="3">
    <location>
        <begin position="26"/>
        <end position="430"/>
    </location>
</feature>
<keyword evidence="1" id="KW-0645">Protease</keyword>
<dbReference type="Proteomes" id="UP000253941">
    <property type="component" value="Unassembled WGS sequence"/>
</dbReference>
<dbReference type="InterPro" id="IPR051201">
    <property type="entry name" value="Chloro_Bact_Ser_Proteases"/>
</dbReference>
<dbReference type="PRINTS" id="PR00834">
    <property type="entry name" value="PROTEASES2C"/>
</dbReference>
<dbReference type="GO" id="GO:0004252">
    <property type="term" value="F:serine-type endopeptidase activity"/>
    <property type="evidence" value="ECO:0007669"/>
    <property type="project" value="InterPro"/>
</dbReference>
<dbReference type="InterPro" id="IPR009003">
    <property type="entry name" value="Peptidase_S1_PA"/>
</dbReference>
<keyword evidence="3" id="KW-0732">Signal</keyword>
<gene>
    <name evidence="4" type="ORF">DRB17_17875</name>
</gene>
<evidence type="ECO:0000256" key="3">
    <source>
        <dbReference type="SAM" id="SignalP"/>
    </source>
</evidence>
<dbReference type="PROSITE" id="PS51257">
    <property type="entry name" value="PROKAR_LIPOPROTEIN"/>
    <property type="match status" value="1"/>
</dbReference>
<dbReference type="RefSeq" id="WP_114583594.1">
    <property type="nucleotide sequence ID" value="NZ_QPMH01000026.1"/>
</dbReference>
<dbReference type="PANTHER" id="PTHR43343:SF3">
    <property type="entry name" value="PROTEASE DO-LIKE 8, CHLOROPLASTIC"/>
    <property type="match status" value="1"/>
</dbReference>
<comment type="caution">
    <text evidence="4">The sequence shown here is derived from an EMBL/GenBank/DDBJ whole genome shotgun (WGS) entry which is preliminary data.</text>
</comment>
<dbReference type="Gene3D" id="2.40.10.120">
    <property type="match status" value="1"/>
</dbReference>
<sequence length="430" mass="45847">MINALRTTVLAGLLALAGCGTPAQISNIKNPEPEAFAQFEKTVHPIQFKKIVVHLDRGQHIGAIEAGLACVPHGDLAWRGGRLALDPREFDEIFREEASKIHLDIVGDPDALFQDPDTWRAEYLVAGQITELKANACYPMAGFGNLTSAKGEAEIKVDWQVYSRLDREVIAKISTRGTGEVSESQAGGDTLAILDAFADATQGLFANKGFREIVRRSDDEEVISDSESHRSRIVLAVNAPKGGQIDLASAQESIVTVFAGGGHGSGFAISNDGYLLTNSHVVENAERVLVRGPSGMEAKANVLSTDRRRDIALLKAENAGWLQPLPIRSERLGVGSEVYAVGSPYLPALEHTVTKGIVSGYREDRGYPLIQSDAAINPGNSGGPLLDDQGNVVGLAVSSFRSGGGETGINFFIPISDGLRRLGVDTAPEA</sequence>
<evidence type="ECO:0000313" key="4">
    <source>
        <dbReference type="EMBL" id="RDD60469.1"/>
    </source>
</evidence>